<proteinExistence type="predicted"/>
<sequence length="189" mass="21728">MGLDSFIFKISRPEHLDKECYSVKEIESLGLTSIALHSMAQGNKNNLHSCAKECSVENLYYDLEKIRAEYSLSENAYIGAFLGDGSIVVTDFTDSGDSTRVSISKEAIKGKFILRQTDRCYVFRREKVQQWYKNYPISNFFAMRVGPTENTVYYPVDEELASEFNDCFNENIPTKAMPEGTGLFYYEWF</sequence>
<comment type="caution">
    <text evidence="1">The sequence shown here is derived from an EMBL/GenBank/DDBJ whole genome shotgun (WGS) entry which is preliminary data.</text>
</comment>
<evidence type="ECO:0000313" key="2">
    <source>
        <dbReference type="Proteomes" id="UP001168575"/>
    </source>
</evidence>
<organism evidence="1 2">
    <name type="scientific">Phoenicibacter congonensis</name>
    <dbReference type="NCBI Taxonomy" id="1944646"/>
    <lineage>
        <taxon>Bacteria</taxon>
        <taxon>Bacillati</taxon>
        <taxon>Actinomycetota</taxon>
        <taxon>Coriobacteriia</taxon>
        <taxon>Eggerthellales</taxon>
        <taxon>Eggerthellaceae</taxon>
        <taxon>Phoenicibacter</taxon>
    </lineage>
</organism>
<dbReference type="Proteomes" id="UP001168575">
    <property type="component" value="Unassembled WGS sequence"/>
</dbReference>
<protein>
    <submittedName>
        <fullName evidence="1">Uncharacterized protein</fullName>
    </submittedName>
</protein>
<dbReference type="EMBL" id="JAUMVS010000035">
    <property type="protein sequence ID" value="MDO4841643.1"/>
    <property type="molecule type" value="Genomic_DNA"/>
</dbReference>
<name>A0AA43RI48_9ACTN</name>
<accession>A0AA43RI48</accession>
<keyword evidence="2" id="KW-1185">Reference proteome</keyword>
<evidence type="ECO:0000313" key="1">
    <source>
        <dbReference type="EMBL" id="MDO4841643.1"/>
    </source>
</evidence>
<reference evidence="1" key="1">
    <citation type="submission" date="2023-07" db="EMBL/GenBank/DDBJ databases">
        <title>Between Cages and Wild: Unraveling the Impact of Captivity on Animal Microbiomes and Antimicrobial Resistance.</title>
        <authorList>
            <person name="Schmartz G.P."/>
            <person name="Rehner J."/>
            <person name="Schuff M.J."/>
            <person name="Becker S.L."/>
            <person name="Kravczyk M."/>
            <person name="Gurevich A."/>
            <person name="Francke R."/>
            <person name="Mueller R."/>
            <person name="Keller V."/>
            <person name="Keller A."/>
        </authorList>
    </citation>
    <scope>NUCLEOTIDE SEQUENCE</scope>
    <source>
        <strain evidence="1">S12M_St_49</strain>
    </source>
</reference>
<dbReference type="AlphaFoldDB" id="A0AA43RI48"/>
<gene>
    <name evidence="1" type="ORF">Q3982_03085</name>
</gene>